<sequence length="49" mass="5484">MIDALDDAVITVEESGNARVIVNLYANSKCEVLSGNPRIIQKNRFTYEL</sequence>
<dbReference type="EMBL" id="VSSQ01049930">
    <property type="protein sequence ID" value="MPN04006.1"/>
    <property type="molecule type" value="Genomic_DNA"/>
</dbReference>
<protein>
    <submittedName>
        <fullName evidence="1">Uncharacterized protein</fullName>
    </submittedName>
</protein>
<organism evidence="1">
    <name type="scientific">bioreactor metagenome</name>
    <dbReference type="NCBI Taxonomy" id="1076179"/>
    <lineage>
        <taxon>unclassified sequences</taxon>
        <taxon>metagenomes</taxon>
        <taxon>ecological metagenomes</taxon>
    </lineage>
</organism>
<comment type="caution">
    <text evidence="1">The sequence shown here is derived from an EMBL/GenBank/DDBJ whole genome shotgun (WGS) entry which is preliminary data.</text>
</comment>
<gene>
    <name evidence="1" type="ORF">SDC9_151242</name>
</gene>
<reference evidence="1" key="1">
    <citation type="submission" date="2019-08" db="EMBL/GenBank/DDBJ databases">
        <authorList>
            <person name="Kucharzyk K."/>
            <person name="Murdoch R.W."/>
            <person name="Higgins S."/>
            <person name="Loffler F."/>
        </authorList>
    </citation>
    <scope>NUCLEOTIDE SEQUENCE</scope>
</reference>
<name>A0A645ERC9_9ZZZZ</name>
<proteinExistence type="predicted"/>
<evidence type="ECO:0000313" key="1">
    <source>
        <dbReference type="EMBL" id="MPN04006.1"/>
    </source>
</evidence>
<accession>A0A645ERC9</accession>
<dbReference type="AlphaFoldDB" id="A0A645ERC9"/>